<feature type="chain" id="PRO_5045474599" evidence="2">
    <location>
        <begin position="24"/>
        <end position="667"/>
    </location>
</feature>
<protein>
    <submittedName>
        <fullName evidence="4">Uncharacterized protein LOC100208037 isoform X2</fullName>
    </submittedName>
</protein>
<accession>A0ABM4B557</accession>
<evidence type="ECO:0000256" key="1">
    <source>
        <dbReference type="SAM" id="Coils"/>
    </source>
</evidence>
<feature type="signal peptide" evidence="2">
    <location>
        <begin position="1"/>
        <end position="23"/>
    </location>
</feature>
<evidence type="ECO:0000313" key="3">
    <source>
        <dbReference type="Proteomes" id="UP001652625"/>
    </source>
</evidence>
<name>A0ABM4B557_HYDVU</name>
<keyword evidence="1" id="KW-0175">Coiled coil</keyword>
<dbReference type="Proteomes" id="UP001652625">
    <property type="component" value="Chromosome 01"/>
</dbReference>
<reference evidence="4" key="2">
    <citation type="submission" date="2025-08" db="UniProtKB">
        <authorList>
            <consortium name="RefSeq"/>
        </authorList>
    </citation>
    <scope>IDENTIFICATION</scope>
</reference>
<organism evidence="3 4">
    <name type="scientific">Hydra vulgaris</name>
    <name type="common">Hydra</name>
    <name type="synonym">Hydra attenuata</name>
    <dbReference type="NCBI Taxonomy" id="6087"/>
    <lineage>
        <taxon>Eukaryota</taxon>
        <taxon>Metazoa</taxon>
        <taxon>Cnidaria</taxon>
        <taxon>Hydrozoa</taxon>
        <taxon>Hydroidolina</taxon>
        <taxon>Anthoathecata</taxon>
        <taxon>Aplanulata</taxon>
        <taxon>Hydridae</taxon>
        <taxon>Hydra</taxon>
    </lineage>
</organism>
<evidence type="ECO:0000313" key="4">
    <source>
        <dbReference type="RefSeq" id="XP_065643971.1"/>
    </source>
</evidence>
<dbReference type="RefSeq" id="XP_065643971.1">
    <property type="nucleotide sequence ID" value="XM_065787899.1"/>
</dbReference>
<keyword evidence="2" id="KW-0732">Signal</keyword>
<gene>
    <name evidence="4" type="primary">LOC100208037</name>
</gene>
<feature type="coiled-coil region" evidence="1">
    <location>
        <begin position="188"/>
        <end position="215"/>
    </location>
</feature>
<sequence>MFGKKVVFYILIWYIDGIDGALSTQESFQKSMESLNELKDLSQTVMDSEKNGLSTIGPKKDQKDLLDTLSKITSGAEGVGSKIKALYENIYKLNKKQSNEEAELIKQDIDVAVGVANGLVSVVQGIRDKNFLSIVTGSLDIVSTILSITGPAGAIAGSVISLISFGLSAFFAKEQKSQTQIILDGVKNIIKENEYQKLKDKIENYFNELSYLEQDIVGLVEFIQPNIKNENSNLEKIATFLTRNQDKIDKYDREVLNQLKIEVQRDCSSKNCNECLSKMQYYFVASNRYEILALHLVGLYELILQSMTFVTSKNDYNSLKRRMETKSSDRKMFLDYLLNQKRSSSYNVQEWKCVAEYYKYPGKFEFIDFLVKYSAENTESSTSLIVYVGKDENFDEYNSYITDEKKEVNLKISANFKDAPWLSELRWIFVPSKCKVNLFPDNNEAKKVDMTSNSIEIKGPTLVQVPKITYKGLYIQRSEQLSGEYIRICKKPKMEGACFQIEPKYLNSQRPIPMLFPAESLYIPSGWKVNIRTTEGFFNTEKNFINIKGPLTLEYICREGSTLVELSGFSKINPPKNEVKICSEINFGGWCDYIDTQFEKNALHSCDWKNIRSFEIPKSKEMKVKTDCLSCFRGPDIAGYTKSSSDTEITKILSVSVVSFNVKKSQF</sequence>
<keyword evidence="3" id="KW-1185">Reference proteome</keyword>
<evidence type="ECO:0000256" key="2">
    <source>
        <dbReference type="SAM" id="SignalP"/>
    </source>
</evidence>
<dbReference type="GeneID" id="100208037"/>
<reference evidence="3" key="1">
    <citation type="submission" date="2025-05" db="UniProtKB">
        <authorList>
            <consortium name="RefSeq"/>
        </authorList>
    </citation>
    <scope>NUCLEOTIDE SEQUENCE [LARGE SCALE GENOMIC DNA]</scope>
</reference>
<proteinExistence type="predicted"/>